<dbReference type="RefSeq" id="WP_210099727.1">
    <property type="nucleotide sequence ID" value="NZ_BAABLK010000022.1"/>
</dbReference>
<keyword evidence="1" id="KW-1133">Transmembrane helix</keyword>
<dbReference type="Proteomes" id="UP001501257">
    <property type="component" value="Unassembled WGS sequence"/>
</dbReference>
<evidence type="ECO:0000313" key="2">
    <source>
        <dbReference type="EMBL" id="GAA5226684.1"/>
    </source>
</evidence>
<reference evidence="3" key="1">
    <citation type="journal article" date="2019" name="Int. J. Syst. Evol. Microbiol.">
        <title>The Global Catalogue of Microorganisms (GCM) 10K type strain sequencing project: providing services to taxonomists for standard genome sequencing and annotation.</title>
        <authorList>
            <consortium name="The Broad Institute Genomics Platform"/>
            <consortium name="The Broad Institute Genome Sequencing Center for Infectious Disease"/>
            <person name="Wu L."/>
            <person name="Ma J."/>
        </authorList>
    </citation>
    <scope>NUCLEOTIDE SEQUENCE [LARGE SCALE GENOMIC DNA]</scope>
    <source>
        <strain evidence="3">JCM 18952</strain>
    </source>
</reference>
<organism evidence="2 3">
    <name type="scientific">Paeniglutamicibacter antarcticus</name>
    <dbReference type="NCBI Taxonomy" id="494023"/>
    <lineage>
        <taxon>Bacteria</taxon>
        <taxon>Bacillati</taxon>
        <taxon>Actinomycetota</taxon>
        <taxon>Actinomycetes</taxon>
        <taxon>Micrococcales</taxon>
        <taxon>Micrococcaceae</taxon>
        <taxon>Paeniglutamicibacter</taxon>
    </lineage>
</organism>
<evidence type="ECO:0000313" key="3">
    <source>
        <dbReference type="Proteomes" id="UP001501257"/>
    </source>
</evidence>
<keyword evidence="3" id="KW-1185">Reference proteome</keyword>
<accession>A0ABP9TIT5</accession>
<feature type="transmembrane region" description="Helical" evidence="1">
    <location>
        <begin position="95"/>
        <end position="116"/>
    </location>
</feature>
<dbReference type="EMBL" id="BAABLK010000022">
    <property type="protein sequence ID" value="GAA5226684.1"/>
    <property type="molecule type" value="Genomic_DNA"/>
</dbReference>
<proteinExistence type="predicted"/>
<keyword evidence="1" id="KW-0472">Membrane</keyword>
<name>A0ABP9TIT5_9MICC</name>
<feature type="transmembrane region" description="Helical" evidence="1">
    <location>
        <begin position="34"/>
        <end position="55"/>
    </location>
</feature>
<keyword evidence="1" id="KW-0812">Transmembrane</keyword>
<sequence>MDNNPLTPAAAQNLLSEAGRLGAASRSGASWPQITMLLGLGAISSISLLAFWLVGQVDESLILIPMTALLVWLGIFMAIMLYFGKSTKQGFTRRWLLYIAVWAVLWAVGCFIGLFFFKDDLWFFAATAAAITIATAWGAWTEASK</sequence>
<feature type="transmembrane region" description="Helical" evidence="1">
    <location>
        <begin position="61"/>
        <end position="83"/>
    </location>
</feature>
<comment type="caution">
    <text evidence="2">The sequence shown here is derived from an EMBL/GenBank/DDBJ whole genome shotgun (WGS) entry which is preliminary data.</text>
</comment>
<protein>
    <recommendedName>
        <fullName evidence="4">DUF2157 domain-containing protein</fullName>
    </recommendedName>
</protein>
<gene>
    <name evidence="2" type="ORF">GCM10025778_12170</name>
</gene>
<evidence type="ECO:0008006" key="4">
    <source>
        <dbReference type="Google" id="ProtNLM"/>
    </source>
</evidence>
<evidence type="ECO:0000256" key="1">
    <source>
        <dbReference type="SAM" id="Phobius"/>
    </source>
</evidence>
<feature type="transmembrane region" description="Helical" evidence="1">
    <location>
        <begin position="122"/>
        <end position="140"/>
    </location>
</feature>